<organism evidence="1">
    <name type="scientific">Paulinella chromatophora</name>
    <dbReference type="NCBI Taxonomy" id="39717"/>
    <lineage>
        <taxon>Eukaryota</taxon>
        <taxon>Sar</taxon>
        <taxon>Rhizaria</taxon>
        <taxon>Cercozoa</taxon>
        <taxon>Imbricatea</taxon>
        <taxon>Silicofilosea</taxon>
        <taxon>Euglyphida</taxon>
        <taxon>Paulinellidae</taxon>
        <taxon>Paulinella</taxon>
    </lineage>
</organism>
<keyword evidence="1" id="KW-0934">Plastid</keyword>
<dbReference type="RefSeq" id="YP_002049026.1">
    <property type="nucleotide sequence ID" value="NC_011087.1"/>
</dbReference>
<dbReference type="InterPro" id="IPR048022">
    <property type="entry name" value="Ch_lyase_cyan"/>
</dbReference>
<proteinExistence type="predicted"/>
<reference evidence="1" key="1">
    <citation type="submission" date="2007-08" db="EMBL/GenBank/DDBJ databases">
        <authorList>
            <person name="Gloeckner G."/>
            <person name="Nowack E."/>
            <person name="Melkonian M."/>
        </authorList>
    </citation>
    <scope>NUCLEOTIDE SEQUENCE</scope>
</reference>
<dbReference type="InterPro" id="IPR028978">
    <property type="entry name" value="Chorismate_lyase_/UTRA_dom_sf"/>
</dbReference>
<evidence type="ECO:0008006" key="2">
    <source>
        <dbReference type="Google" id="ProtNLM"/>
    </source>
</evidence>
<accession>B1X4E7</accession>
<geneLocation type="organellar chromatophore" evidence="1"/>
<reference evidence="1" key="2">
    <citation type="journal article" date="2008" name="Curr. Biol.">
        <title>Chromatophore genome sequence of Paulinella sheds light on acquisition of photosynthesis by eukaryotes.</title>
        <authorList>
            <person name="Nowack E.C.M."/>
            <person name="Melkonian M."/>
            <person name="Gloeckner G."/>
        </authorList>
    </citation>
    <scope>NUCLEOTIDE SEQUENCE [LARGE SCALE GENOMIC DNA]</scope>
</reference>
<evidence type="ECO:0000313" key="1">
    <source>
        <dbReference type="EMBL" id="ACB42816.1"/>
    </source>
</evidence>
<dbReference type="Gene3D" id="3.40.1410.10">
    <property type="entry name" value="Chorismate lyase-like"/>
    <property type="match status" value="1"/>
</dbReference>
<sequence length="201" mass="23214">MLILSPIIIWQDSAEHIITKPDYKMLSGSWRLLLLGDGGLTHHFQLITGETVAIDLLAMEQQESQHTDPIEIAELIIPIIRRQVWLLCGKEKLAWAESWWNQEQAEQNLPDKDIPIWNSLIKGKVELFREVTGLALVNALWLEQTFNCQGPFWSRHYRFFKDGNELTVIREVFSPALEEGLGHSFDQKTKKLTFSGTIFEQ</sequence>
<name>B1X4E7_PAUCH</name>
<protein>
    <recommendedName>
        <fullName evidence="2">DUF98 domain-containing protein</fullName>
    </recommendedName>
</protein>
<dbReference type="Pfam" id="PF01947">
    <property type="entry name" value="Rv2949c-like"/>
    <property type="match status" value="1"/>
</dbReference>
<dbReference type="SUPFAM" id="SSF64288">
    <property type="entry name" value="Chorismate lyase-like"/>
    <property type="match status" value="1"/>
</dbReference>
<dbReference type="EMBL" id="CP000815">
    <property type="protein sequence ID" value="ACB42816.1"/>
    <property type="molecule type" value="Genomic_DNA"/>
</dbReference>
<dbReference type="NCBIfam" id="NF037993">
    <property type="entry name" value="cyano_chori_ly"/>
    <property type="match status" value="1"/>
</dbReference>
<dbReference type="GeneID" id="6481953"/>
<gene>
    <name evidence="1" type="ordered locus">PCC_0375</name>
</gene>
<dbReference type="AlphaFoldDB" id="B1X4E7"/>
<dbReference type="InterPro" id="IPR002800">
    <property type="entry name" value="Rv2949c-like"/>
</dbReference>